<proteinExistence type="predicted"/>
<protein>
    <submittedName>
        <fullName evidence="2">Uncharacterized protein</fullName>
    </submittedName>
</protein>
<evidence type="ECO:0000313" key="3">
    <source>
        <dbReference type="EMBL" id="VFK50449.1"/>
    </source>
</evidence>
<name>A0A450YET2_9GAMM</name>
<dbReference type="AlphaFoldDB" id="A0A450YET2"/>
<feature type="region of interest" description="Disordered" evidence="1">
    <location>
        <begin position="26"/>
        <end position="48"/>
    </location>
</feature>
<sequence length="48" mass="5085">MTPPNSRYSSRVLHFAAGEDMNGIESAPISDSIGSTTRHGRVVNPGVD</sequence>
<organism evidence="2">
    <name type="scientific">Candidatus Kentrum sp. TC</name>
    <dbReference type="NCBI Taxonomy" id="2126339"/>
    <lineage>
        <taxon>Bacteria</taxon>
        <taxon>Pseudomonadati</taxon>
        <taxon>Pseudomonadota</taxon>
        <taxon>Gammaproteobacteria</taxon>
        <taxon>Candidatus Kentrum</taxon>
    </lineage>
</organism>
<gene>
    <name evidence="3" type="ORF">BECKTC1821D_GA0114238_11044</name>
    <name evidence="2" type="ORF">BECKTC1821E_GA0114239_100614</name>
    <name evidence="4" type="ORF">BECKTC1821F_GA0114240_100814</name>
</gene>
<dbReference type="EMBL" id="CAADFS010000104">
    <property type="protein sequence ID" value="VFK50449.1"/>
    <property type="molecule type" value="Genomic_DNA"/>
</dbReference>
<dbReference type="EMBL" id="CAADFT010000006">
    <property type="protein sequence ID" value="VFK39985.1"/>
    <property type="molecule type" value="Genomic_DNA"/>
</dbReference>
<reference evidence="2" key="1">
    <citation type="submission" date="2019-02" db="EMBL/GenBank/DDBJ databases">
        <authorList>
            <person name="Gruber-Vodicka R. H."/>
            <person name="Seah K. B. B."/>
        </authorList>
    </citation>
    <scope>NUCLEOTIDE SEQUENCE</scope>
    <source>
        <strain evidence="3">BECK_BZ123</strain>
        <strain evidence="2">BECK_BZ125</strain>
        <strain evidence="4">BECK_BZ126</strain>
    </source>
</reference>
<evidence type="ECO:0000313" key="4">
    <source>
        <dbReference type="EMBL" id="VFK55871.1"/>
    </source>
</evidence>
<accession>A0A450YET2</accession>
<evidence type="ECO:0000313" key="2">
    <source>
        <dbReference type="EMBL" id="VFK39985.1"/>
    </source>
</evidence>
<evidence type="ECO:0000256" key="1">
    <source>
        <dbReference type="SAM" id="MobiDB-lite"/>
    </source>
</evidence>
<dbReference type="EMBL" id="CAADFW010000008">
    <property type="protein sequence ID" value="VFK55871.1"/>
    <property type="molecule type" value="Genomic_DNA"/>
</dbReference>